<feature type="region of interest" description="Disordered" evidence="1">
    <location>
        <begin position="1"/>
        <end position="67"/>
    </location>
</feature>
<evidence type="ECO:0000313" key="4">
    <source>
        <dbReference type="Proteomes" id="UP000318571"/>
    </source>
</evidence>
<feature type="compositionally biased region" description="Polar residues" evidence="1">
    <location>
        <begin position="103"/>
        <end position="122"/>
    </location>
</feature>
<dbReference type="GO" id="GO:0004715">
    <property type="term" value="F:non-membrane spanning protein tyrosine kinase activity"/>
    <property type="evidence" value="ECO:0007669"/>
    <property type="project" value="InterPro"/>
</dbReference>
<protein>
    <recommendedName>
        <fullName evidence="2">F-actin binding domain-containing protein</fullName>
    </recommendedName>
</protein>
<dbReference type="Gene3D" id="1.20.120.330">
    <property type="entry name" value="Nucleotidyltransferases domain 2"/>
    <property type="match status" value="1"/>
</dbReference>
<feature type="compositionally biased region" description="Acidic residues" evidence="1">
    <location>
        <begin position="45"/>
        <end position="58"/>
    </location>
</feature>
<feature type="compositionally biased region" description="Polar residues" evidence="1">
    <location>
        <begin position="147"/>
        <end position="157"/>
    </location>
</feature>
<accession>A0A553NEL4</accession>
<sequence>SSYKPKSQESLIEESVEEGEEEEEEEQDEEHEEEANSNNDNEKEGGDDDDDDDDDDEDARSLLAGFDQLPVKSRIGAFLQSFESSEVSLKAPASLPSFGHCSTPVSKVTPSHLKQSSLTESCDSARSSSSASSSKLHSPGEEAHDPNSANSSYFSGNESRHSPQHPNQLVNELFESFRAKARPFVVKEDVPKECPPYRCKSPVDQFDFRSRLKKTSIGSDSGRGSSEIFTLGSLERKSSCEDLLHGNGSIVSLKKIWEPVNGAKAEKRVWPPIPSTKTKERPMVPVKPTLKVKDPIYAAPSVLKDDKLSAVDEQPPLPVVAPDTVLKEGDVLRKKLQASKIGLPSCTNITELSNDLLSFHGLNERFVDNIPATARFRFRSLLNELELEAKNLRVNAIKNAESNVLRKCVAHLDVSLKELLALVAR</sequence>
<reference evidence="3 4" key="1">
    <citation type="journal article" date="2018" name="Nat. Ecol. Evol.">
        <title>Genomic signatures of mitonuclear coevolution across populations of Tigriopus californicus.</title>
        <authorList>
            <person name="Barreto F.S."/>
            <person name="Watson E.T."/>
            <person name="Lima T.G."/>
            <person name="Willett C.S."/>
            <person name="Edmands S."/>
            <person name="Li W."/>
            <person name="Burton R.S."/>
        </authorList>
    </citation>
    <scope>NUCLEOTIDE SEQUENCE [LARGE SCALE GENOMIC DNA]</scope>
    <source>
        <strain evidence="3 4">San Diego</strain>
    </source>
</reference>
<feature type="compositionally biased region" description="Acidic residues" evidence="1">
    <location>
        <begin position="11"/>
        <end position="35"/>
    </location>
</feature>
<gene>
    <name evidence="3" type="ORF">TCAL_03896</name>
</gene>
<dbReference type="AlphaFoldDB" id="A0A553NEL4"/>
<feature type="region of interest" description="Disordered" evidence="1">
    <location>
        <begin position="85"/>
        <end position="166"/>
    </location>
</feature>
<dbReference type="InterPro" id="IPR015015">
    <property type="entry name" value="F-actin-binding"/>
</dbReference>
<dbReference type="Pfam" id="PF08919">
    <property type="entry name" value="F_actin_bind"/>
    <property type="match status" value="1"/>
</dbReference>
<feature type="non-terminal residue" evidence="3">
    <location>
        <position position="1"/>
    </location>
</feature>
<evidence type="ECO:0000256" key="1">
    <source>
        <dbReference type="SAM" id="MobiDB-lite"/>
    </source>
</evidence>
<organism evidence="3 4">
    <name type="scientific">Tigriopus californicus</name>
    <name type="common">Marine copepod</name>
    <dbReference type="NCBI Taxonomy" id="6832"/>
    <lineage>
        <taxon>Eukaryota</taxon>
        <taxon>Metazoa</taxon>
        <taxon>Ecdysozoa</taxon>
        <taxon>Arthropoda</taxon>
        <taxon>Crustacea</taxon>
        <taxon>Multicrustacea</taxon>
        <taxon>Hexanauplia</taxon>
        <taxon>Copepoda</taxon>
        <taxon>Harpacticoida</taxon>
        <taxon>Harpacticidae</taxon>
        <taxon>Tigriopus</taxon>
    </lineage>
</organism>
<feature type="domain" description="F-actin binding" evidence="2">
    <location>
        <begin position="320"/>
        <end position="425"/>
    </location>
</feature>
<evidence type="ECO:0000313" key="3">
    <source>
        <dbReference type="EMBL" id="TRY63848.1"/>
    </source>
</evidence>
<dbReference type="Proteomes" id="UP000318571">
    <property type="component" value="Chromosome 10"/>
</dbReference>
<dbReference type="EMBL" id="VCGU01000458">
    <property type="protein sequence ID" value="TRY63848.1"/>
    <property type="molecule type" value="Genomic_DNA"/>
</dbReference>
<proteinExistence type="predicted"/>
<dbReference type="GO" id="GO:0005524">
    <property type="term" value="F:ATP binding"/>
    <property type="evidence" value="ECO:0007669"/>
    <property type="project" value="InterPro"/>
</dbReference>
<keyword evidence="4" id="KW-1185">Reference proteome</keyword>
<feature type="compositionally biased region" description="Low complexity" evidence="1">
    <location>
        <begin position="124"/>
        <end position="134"/>
    </location>
</feature>
<comment type="caution">
    <text evidence="3">The sequence shown here is derived from an EMBL/GenBank/DDBJ whole genome shotgun (WGS) entry which is preliminary data.</text>
</comment>
<name>A0A553NEL4_TIGCA</name>
<dbReference type="STRING" id="6832.A0A553NEL4"/>
<evidence type="ECO:0000259" key="2">
    <source>
        <dbReference type="Pfam" id="PF08919"/>
    </source>
</evidence>